<organism evidence="1 2">
    <name type="scientific">Streptomyces fradiae</name>
    <name type="common">Streptomyces roseoflavus</name>
    <dbReference type="NCBI Taxonomy" id="1906"/>
    <lineage>
        <taxon>Bacteria</taxon>
        <taxon>Bacillati</taxon>
        <taxon>Actinomycetota</taxon>
        <taxon>Actinomycetes</taxon>
        <taxon>Kitasatosporales</taxon>
        <taxon>Streptomycetaceae</taxon>
        <taxon>Streptomyces</taxon>
    </lineage>
</organism>
<dbReference type="Proteomes" id="UP000037185">
    <property type="component" value="Unassembled WGS sequence"/>
</dbReference>
<accession>A0ACC4W2S9</accession>
<protein>
    <submittedName>
        <fullName evidence="1">Uncharacterized protein</fullName>
    </submittedName>
</protein>
<evidence type="ECO:0000313" key="2">
    <source>
        <dbReference type="Proteomes" id="UP000037185"/>
    </source>
</evidence>
<evidence type="ECO:0000313" key="1">
    <source>
        <dbReference type="EMBL" id="KNE78944.1"/>
    </source>
</evidence>
<name>A0ACC4W2S9_STRFR</name>
<keyword evidence="2" id="KW-1185">Reference proteome</keyword>
<comment type="caution">
    <text evidence="1">The sequence shown here is derived from an EMBL/GenBank/DDBJ whole genome shotgun (WGS) entry which is preliminary data.</text>
</comment>
<dbReference type="EMBL" id="LGSP01000118">
    <property type="protein sequence ID" value="KNE78944.1"/>
    <property type="molecule type" value="Genomic_DNA"/>
</dbReference>
<reference evidence="1" key="1">
    <citation type="submission" date="2015-07" db="EMBL/GenBank/DDBJ databases">
        <title>Draft genome sequence of Streptomyces fradiae, a resistant strain to nitron-oligomycin.</title>
        <authorList>
            <person name="Vatlin A.A."/>
            <person name="Bekker O.B."/>
            <person name="Danilenko V.N."/>
        </authorList>
    </citation>
    <scope>NUCLEOTIDE SEQUENCE</scope>
    <source>
        <strain evidence="1">Olg1-1</strain>
    </source>
</reference>
<proteinExistence type="predicted"/>
<sequence length="276" mass="27601">MEAERQQEGGDPACWLDRVCDECGRMREGPDPTVCENCGASERAPAEAPAPLPGGPGGGTGGADVGAGGGGEGAGGDGDVSGDGGMGGDSGAVGAGRDRDEEGRARNARPRDGLGRPLPYGTPGVERQPEGIPRTPGQTLEEAQRLLDDGRPFHAHEVLEDAWKAALEKPERPLWRAMAQLAVGVTHAARGNTKGAVALLERAAGGIEPFAAAPPFGIDAAGLTAWARRVAAGLAADGTAPEAGQPPRLRATGATGEGAGHSEGSGQSENTGDTGG</sequence>
<gene>
    <name evidence="1" type="ORF">ADZ36_30385</name>
</gene>